<organism evidence="9 10">
    <name type="scientific">Clitoria ternatea</name>
    <name type="common">Butterfly pea</name>
    <dbReference type="NCBI Taxonomy" id="43366"/>
    <lineage>
        <taxon>Eukaryota</taxon>
        <taxon>Viridiplantae</taxon>
        <taxon>Streptophyta</taxon>
        <taxon>Embryophyta</taxon>
        <taxon>Tracheophyta</taxon>
        <taxon>Spermatophyta</taxon>
        <taxon>Magnoliopsida</taxon>
        <taxon>eudicotyledons</taxon>
        <taxon>Gunneridae</taxon>
        <taxon>Pentapetalae</taxon>
        <taxon>rosids</taxon>
        <taxon>fabids</taxon>
        <taxon>Fabales</taxon>
        <taxon>Fabaceae</taxon>
        <taxon>Papilionoideae</taxon>
        <taxon>50 kb inversion clade</taxon>
        <taxon>NPAAA clade</taxon>
        <taxon>indigoferoid/millettioid clade</taxon>
        <taxon>Phaseoleae</taxon>
        <taxon>Clitoria</taxon>
    </lineage>
</organism>
<evidence type="ECO:0000256" key="5">
    <source>
        <dbReference type="ARBA" id="ARBA00022989"/>
    </source>
</evidence>
<keyword evidence="4" id="KW-0812">Transmembrane</keyword>
<feature type="binding site" evidence="8">
    <location>
        <position position="70"/>
    </location>
    <ligand>
        <name>Mn(2+)</name>
        <dbReference type="ChEBI" id="CHEBI:29035"/>
    </ligand>
</feature>
<dbReference type="GO" id="GO:0012505">
    <property type="term" value="C:endomembrane system"/>
    <property type="evidence" value="ECO:0007669"/>
    <property type="project" value="UniProtKB-SubCell"/>
</dbReference>
<sequence length="209" mass="23826">MESCKKNPKILLHGKDGSAIDLDGHVMPSLVYLSREKRPRFAHNFKVGAMNSLIRVSSIISNGKVILNIDCDMYSNNPQSLREALCFFMDEVKGHEIAFVQTPQSFDNVKKNDIYGGALRVIYELEFHGMDGLGGPMYIGTDCFHRRDILCGRKFNDQHKNDWKSVDENIDHMIEASLHELEEKSKALASCTYEENTLWGKEVTFSLDY</sequence>
<evidence type="ECO:0000256" key="1">
    <source>
        <dbReference type="ARBA" id="ARBA00004127"/>
    </source>
</evidence>
<evidence type="ECO:0000256" key="6">
    <source>
        <dbReference type="ARBA" id="ARBA00023136"/>
    </source>
</evidence>
<reference evidence="9 10" key="1">
    <citation type="submission" date="2024-01" db="EMBL/GenBank/DDBJ databases">
        <title>The genomes of 5 underutilized Papilionoideae crops provide insights into root nodulation and disease resistance.</title>
        <authorList>
            <person name="Yuan L."/>
        </authorList>
    </citation>
    <scope>NUCLEOTIDE SEQUENCE [LARGE SCALE GENOMIC DNA]</scope>
    <source>
        <strain evidence="9">LY-2023</strain>
        <tissue evidence="9">Leaf</tissue>
    </source>
</reference>
<evidence type="ECO:0000256" key="3">
    <source>
        <dbReference type="ARBA" id="ARBA00022679"/>
    </source>
</evidence>
<evidence type="ECO:0000313" key="9">
    <source>
        <dbReference type="EMBL" id="KAK7301910.1"/>
    </source>
</evidence>
<dbReference type="Pfam" id="PF03552">
    <property type="entry name" value="Cellulose_synt"/>
    <property type="match status" value="1"/>
</dbReference>
<proteinExistence type="predicted"/>
<comment type="caution">
    <text evidence="9">The sequence shown here is derived from an EMBL/GenBank/DDBJ whole genome shotgun (WGS) entry which is preliminary data.</text>
</comment>
<evidence type="ECO:0008006" key="11">
    <source>
        <dbReference type="Google" id="ProtNLM"/>
    </source>
</evidence>
<accession>A0AAN9PJN9</accession>
<name>A0AAN9PJN9_CLITE</name>
<keyword evidence="3" id="KW-0808">Transferase</keyword>
<keyword evidence="2" id="KW-0328">Glycosyltransferase</keyword>
<dbReference type="GO" id="GO:0071555">
    <property type="term" value="P:cell wall organization"/>
    <property type="evidence" value="ECO:0007669"/>
    <property type="project" value="UniProtKB-KW"/>
</dbReference>
<keyword evidence="7" id="KW-0961">Cell wall biogenesis/degradation</keyword>
<evidence type="ECO:0000256" key="8">
    <source>
        <dbReference type="PIRSR" id="PIRSR605150-3"/>
    </source>
</evidence>
<dbReference type="AlphaFoldDB" id="A0AAN9PJN9"/>
<keyword evidence="5" id="KW-1133">Transmembrane helix</keyword>
<comment type="subcellular location">
    <subcellularLocation>
        <location evidence="1">Endomembrane system</location>
        <topology evidence="1">Multi-pass membrane protein</topology>
    </subcellularLocation>
</comment>
<gene>
    <name evidence="9" type="ORF">RJT34_12787</name>
</gene>
<dbReference type="Gene3D" id="3.90.550.10">
    <property type="entry name" value="Spore Coat Polysaccharide Biosynthesis Protein SpsA, Chain A"/>
    <property type="match status" value="1"/>
</dbReference>
<dbReference type="GO" id="GO:0016020">
    <property type="term" value="C:membrane"/>
    <property type="evidence" value="ECO:0007669"/>
    <property type="project" value="InterPro"/>
</dbReference>
<dbReference type="PANTHER" id="PTHR13301">
    <property type="entry name" value="X-BOX TRANSCRIPTION FACTOR-RELATED"/>
    <property type="match status" value="1"/>
</dbReference>
<evidence type="ECO:0000256" key="4">
    <source>
        <dbReference type="ARBA" id="ARBA00022692"/>
    </source>
</evidence>
<dbReference type="EMBL" id="JAYKXN010000003">
    <property type="protein sequence ID" value="KAK7301910.1"/>
    <property type="molecule type" value="Genomic_DNA"/>
</dbReference>
<keyword evidence="6" id="KW-0472">Membrane</keyword>
<protein>
    <recommendedName>
        <fullName evidence="11">Cellulose synthase</fullName>
    </recommendedName>
</protein>
<keyword evidence="10" id="KW-1185">Reference proteome</keyword>
<dbReference type="Proteomes" id="UP001359559">
    <property type="component" value="Unassembled WGS sequence"/>
</dbReference>
<evidence type="ECO:0000256" key="2">
    <source>
        <dbReference type="ARBA" id="ARBA00022676"/>
    </source>
</evidence>
<dbReference type="InterPro" id="IPR029044">
    <property type="entry name" value="Nucleotide-diphossugar_trans"/>
</dbReference>
<evidence type="ECO:0000313" key="10">
    <source>
        <dbReference type="Proteomes" id="UP001359559"/>
    </source>
</evidence>
<feature type="binding site" evidence="8">
    <location>
        <position position="46"/>
    </location>
    <ligand>
        <name>Mn(2+)</name>
        <dbReference type="ChEBI" id="CHEBI:29035"/>
    </ligand>
</feature>
<evidence type="ECO:0000256" key="7">
    <source>
        <dbReference type="ARBA" id="ARBA00023316"/>
    </source>
</evidence>
<dbReference type="GO" id="GO:0016760">
    <property type="term" value="F:cellulose synthase (UDP-forming) activity"/>
    <property type="evidence" value="ECO:0007669"/>
    <property type="project" value="InterPro"/>
</dbReference>
<dbReference type="InterPro" id="IPR005150">
    <property type="entry name" value="Cellulose_synth"/>
</dbReference>
<dbReference type="GO" id="GO:0030244">
    <property type="term" value="P:cellulose biosynthetic process"/>
    <property type="evidence" value="ECO:0007669"/>
    <property type="project" value="InterPro"/>
</dbReference>